<dbReference type="AlphaFoldDB" id="A0A2Z5PPG4"/>
<gene>
    <name evidence="1" type="ORF">MMOS7_08280</name>
</gene>
<dbReference type="GeneID" id="37875316"/>
<organism evidence="1 2">
    <name type="scientific">Methanococcus maripaludis OS7</name>
    <dbReference type="NCBI Taxonomy" id="637915"/>
    <lineage>
        <taxon>Archaea</taxon>
        <taxon>Methanobacteriati</taxon>
        <taxon>Methanobacteriota</taxon>
        <taxon>Methanomada group</taxon>
        <taxon>Methanococci</taxon>
        <taxon>Methanococcales</taxon>
        <taxon>Methanococcaceae</taxon>
        <taxon>Methanococcus</taxon>
    </lineage>
</organism>
<evidence type="ECO:0000313" key="2">
    <source>
        <dbReference type="Proteomes" id="UP000263689"/>
    </source>
</evidence>
<evidence type="ECO:0000313" key="1">
    <source>
        <dbReference type="EMBL" id="BAP62914.1"/>
    </source>
</evidence>
<sequence>MVKVKLRKLSKTSVGISLSRSDVEYLDIDYDNIFEEPTVVEKKYIDVDGKKGVFITAVEKK</sequence>
<proteinExistence type="predicted"/>
<protein>
    <submittedName>
        <fullName evidence="1">Uncharacterized protein</fullName>
    </submittedName>
</protein>
<dbReference type="KEGG" id="mmao:MMOS7_08280"/>
<name>A0A2Z5PPG4_METMI</name>
<dbReference type="EMBL" id="AP011528">
    <property type="protein sequence ID" value="BAP62914.1"/>
    <property type="molecule type" value="Genomic_DNA"/>
</dbReference>
<accession>A0A2Z5PPG4</accession>
<dbReference type="Proteomes" id="UP000263689">
    <property type="component" value="Chromosome"/>
</dbReference>
<dbReference type="RefSeq" id="WP_119720871.1">
    <property type="nucleotide sequence ID" value="NZ_AP011528.1"/>
</dbReference>
<reference evidence="1 2" key="1">
    <citation type="submission" date="2009-06" db="EMBL/GenBank/DDBJ databases">
        <title>Molecular Evidence for Microbiologically Influenced Corrosion from genome of Methanogen.</title>
        <authorList>
            <person name="Ito N."/>
            <person name="Tsurumaru H."/>
            <person name="Shimizu A."/>
            <person name="Harada T."/>
            <person name="Hosoyama A."/>
            <person name="Horikawa H."/>
            <person name="Wakai S."/>
            <person name="Sasaki K."/>
            <person name="Nishijima K."/>
            <person name="Ataku H."/>
            <person name="Yamazaki J."/>
            <person name="Mise M."/>
            <person name="Yamazaki S."/>
            <person name="Tanikawa S."/>
            <person name="Harayama S."/>
            <person name="Fujita N."/>
        </authorList>
    </citation>
    <scope>NUCLEOTIDE SEQUENCE [LARGE SCALE GENOMIC DNA]</scope>
    <source>
        <strain evidence="2">OS7 ( NBRC 103642)</strain>
    </source>
</reference>